<dbReference type="Proteomes" id="UP000069272">
    <property type="component" value="Chromosome 3R"/>
</dbReference>
<name>A0A182FVJ0_ANOAL</name>
<sequence>MTNRCSTPPVQDPEDIDEETLALIADSVQLADELDSITVHEEVQRSHSIILKELEADVEQYARATESYKQSLDELALLENGVLHTLNRVAAVPANVVGLAEKLEGKLKDLRGLLRETITTVCPSMLAQEGFAALGSHREQLEAMEQRLEQMMRLIDAGEVHELVKLMEPMQRVTKNLRLELDSALKLNVLHQQMIMGFSNKIFHDSPPPDK</sequence>
<organism evidence="1 2">
    <name type="scientific">Anopheles albimanus</name>
    <name type="common">New world malaria mosquito</name>
    <dbReference type="NCBI Taxonomy" id="7167"/>
    <lineage>
        <taxon>Eukaryota</taxon>
        <taxon>Metazoa</taxon>
        <taxon>Ecdysozoa</taxon>
        <taxon>Arthropoda</taxon>
        <taxon>Hexapoda</taxon>
        <taxon>Insecta</taxon>
        <taxon>Pterygota</taxon>
        <taxon>Neoptera</taxon>
        <taxon>Endopterygota</taxon>
        <taxon>Diptera</taxon>
        <taxon>Nematocera</taxon>
        <taxon>Culicoidea</taxon>
        <taxon>Culicidae</taxon>
        <taxon>Anophelinae</taxon>
        <taxon>Anopheles</taxon>
    </lineage>
</organism>
<reference evidence="1 2" key="1">
    <citation type="journal article" date="2017" name="G3 (Bethesda)">
        <title>The Physical Genome Mapping of Anopheles albimanus Corrected Scaffold Misassemblies and Identified Interarm Rearrangements in Genus Anopheles.</title>
        <authorList>
            <person name="Artemov G.N."/>
            <person name="Peery A.N."/>
            <person name="Jiang X."/>
            <person name="Tu Z."/>
            <person name="Stegniy V.N."/>
            <person name="Sharakhova M.V."/>
            <person name="Sharakhov I.V."/>
        </authorList>
    </citation>
    <scope>NUCLEOTIDE SEQUENCE [LARGE SCALE GENOMIC DNA]</scope>
    <source>
        <strain evidence="1 2">ALBI9_A</strain>
    </source>
</reference>
<dbReference type="GeneID" id="118467676"/>
<dbReference type="OrthoDB" id="7743575at2759"/>
<protein>
    <submittedName>
        <fullName evidence="1">Uncharacterized protein</fullName>
    </submittedName>
</protein>
<dbReference type="AlphaFoldDB" id="A0A182FVJ0"/>
<dbReference type="KEGG" id="aali:118467676"/>
<evidence type="ECO:0000313" key="1">
    <source>
        <dbReference type="EnsemblMetazoa" id="AALB010575-PA"/>
    </source>
</evidence>
<dbReference type="EnsemblMetazoa" id="AALB010575-RA">
    <property type="protein sequence ID" value="AALB010575-PA"/>
    <property type="gene ID" value="AALB010575"/>
</dbReference>
<evidence type="ECO:0000313" key="2">
    <source>
        <dbReference type="Proteomes" id="UP000069272"/>
    </source>
</evidence>
<dbReference type="RefSeq" id="XP_035794339.1">
    <property type="nucleotide sequence ID" value="XM_035938446.1"/>
</dbReference>
<dbReference type="VEuPathDB" id="VectorBase:AALB010575"/>
<proteinExistence type="predicted"/>
<dbReference type="VEuPathDB" id="VectorBase:AALB20_038346"/>
<accession>A0A182FVJ0</accession>
<keyword evidence="2" id="KW-1185">Reference proteome</keyword>
<reference evidence="1" key="2">
    <citation type="submission" date="2022-08" db="UniProtKB">
        <authorList>
            <consortium name="EnsemblMetazoa"/>
        </authorList>
    </citation>
    <scope>IDENTIFICATION</scope>
    <source>
        <strain evidence="1">STECLA/ALBI9_A</strain>
    </source>
</reference>